<feature type="compositionally biased region" description="Basic and acidic residues" evidence="1">
    <location>
        <begin position="40"/>
        <end position="51"/>
    </location>
</feature>
<protein>
    <submittedName>
        <fullName evidence="2">Uncharacterized protein</fullName>
    </submittedName>
</protein>
<sequence length="114" mass="12697">MGTKVGYPNCRPSEVGPMMNTTSHGGKGRKKNQASMASPDEGRKDKKGRENWKDAWVMQLIHICGTMHDDFGKPPKQDVDLWSKVVTQLASLFPECDKDDQACSKKTGTRVRCV</sequence>
<gene>
    <name evidence="2" type="ORF">GOP47_0023225</name>
</gene>
<dbReference type="EMBL" id="JABFUD020000022">
    <property type="protein sequence ID" value="KAI5062686.1"/>
    <property type="molecule type" value="Genomic_DNA"/>
</dbReference>
<name>A0A9D4U977_ADICA</name>
<organism evidence="2 3">
    <name type="scientific">Adiantum capillus-veneris</name>
    <name type="common">Maidenhair fern</name>
    <dbReference type="NCBI Taxonomy" id="13818"/>
    <lineage>
        <taxon>Eukaryota</taxon>
        <taxon>Viridiplantae</taxon>
        <taxon>Streptophyta</taxon>
        <taxon>Embryophyta</taxon>
        <taxon>Tracheophyta</taxon>
        <taxon>Polypodiopsida</taxon>
        <taxon>Polypodiidae</taxon>
        <taxon>Polypodiales</taxon>
        <taxon>Pteridineae</taxon>
        <taxon>Pteridaceae</taxon>
        <taxon>Vittarioideae</taxon>
        <taxon>Adiantum</taxon>
    </lineage>
</organism>
<comment type="caution">
    <text evidence="2">The sequence shown here is derived from an EMBL/GenBank/DDBJ whole genome shotgun (WGS) entry which is preliminary data.</text>
</comment>
<proteinExistence type="predicted"/>
<dbReference type="AlphaFoldDB" id="A0A9D4U977"/>
<dbReference type="Proteomes" id="UP000886520">
    <property type="component" value="Chromosome 22"/>
</dbReference>
<dbReference type="OrthoDB" id="10480879at2759"/>
<evidence type="ECO:0000313" key="3">
    <source>
        <dbReference type="Proteomes" id="UP000886520"/>
    </source>
</evidence>
<accession>A0A9D4U977</accession>
<feature type="region of interest" description="Disordered" evidence="1">
    <location>
        <begin position="1"/>
        <end position="51"/>
    </location>
</feature>
<reference evidence="2" key="1">
    <citation type="submission" date="2021-01" db="EMBL/GenBank/DDBJ databases">
        <title>Adiantum capillus-veneris genome.</title>
        <authorList>
            <person name="Fang Y."/>
            <person name="Liao Q."/>
        </authorList>
    </citation>
    <scope>NUCLEOTIDE SEQUENCE</scope>
    <source>
        <strain evidence="2">H3</strain>
        <tissue evidence="2">Leaf</tissue>
    </source>
</reference>
<evidence type="ECO:0000313" key="2">
    <source>
        <dbReference type="EMBL" id="KAI5062686.1"/>
    </source>
</evidence>
<keyword evidence="3" id="KW-1185">Reference proteome</keyword>
<evidence type="ECO:0000256" key="1">
    <source>
        <dbReference type="SAM" id="MobiDB-lite"/>
    </source>
</evidence>